<evidence type="ECO:0000259" key="1">
    <source>
        <dbReference type="Pfam" id="PF03372"/>
    </source>
</evidence>
<dbReference type="Proteomes" id="UP000245086">
    <property type="component" value="Unassembled WGS sequence"/>
</dbReference>
<dbReference type="InterPro" id="IPR036691">
    <property type="entry name" value="Endo/exonu/phosph_ase_sf"/>
</dbReference>
<gene>
    <name evidence="2" type="ORF">PbB2_01929</name>
</gene>
<reference evidence="2 3" key="1">
    <citation type="journal article" date="2018" name="Genome Announc.">
        <title>Draft Genome Sequence of "Candidatus Phycosocius bacilliformis," an Alphaproteobacterial Ectosymbiont of the Hydrocarbon-Producing Green Alga Botryococcus braunii.</title>
        <authorList>
            <person name="Tanabe Y."/>
            <person name="Yamaguchi H."/>
            <person name="Watanabe M.M."/>
        </authorList>
    </citation>
    <scope>NUCLEOTIDE SEQUENCE [LARGE SCALE GENOMIC DNA]</scope>
    <source>
        <strain evidence="2 3">BOTRYCO-2</strain>
    </source>
</reference>
<accession>A0A2P2EB07</accession>
<dbReference type="GO" id="GO:0003824">
    <property type="term" value="F:catalytic activity"/>
    <property type="evidence" value="ECO:0007669"/>
    <property type="project" value="InterPro"/>
</dbReference>
<dbReference type="AlphaFoldDB" id="A0A2P2EB07"/>
<dbReference type="InterPro" id="IPR005135">
    <property type="entry name" value="Endo/exonuclease/phosphatase"/>
</dbReference>
<name>A0A2P2EB07_9PROT</name>
<dbReference type="Gene3D" id="3.60.10.10">
    <property type="entry name" value="Endonuclease/exonuclease/phosphatase"/>
    <property type="match status" value="1"/>
</dbReference>
<dbReference type="Pfam" id="PF03372">
    <property type="entry name" value="Exo_endo_phos"/>
    <property type="match status" value="1"/>
</dbReference>
<organism evidence="2 3">
    <name type="scientific">Candidatus Phycosocius bacilliformis</name>
    <dbReference type="NCBI Taxonomy" id="1445552"/>
    <lineage>
        <taxon>Bacteria</taxon>
        <taxon>Pseudomonadati</taxon>
        <taxon>Pseudomonadota</taxon>
        <taxon>Alphaproteobacteria</taxon>
        <taxon>Caulobacterales</taxon>
        <taxon>Caulobacterales incertae sedis</taxon>
        <taxon>Candidatus Phycosocius</taxon>
    </lineage>
</organism>
<proteinExistence type="predicted"/>
<feature type="domain" description="Endonuclease/exonuclease/phosphatase" evidence="1">
    <location>
        <begin position="65"/>
        <end position="326"/>
    </location>
</feature>
<keyword evidence="3" id="KW-1185">Reference proteome</keyword>
<evidence type="ECO:0000313" key="3">
    <source>
        <dbReference type="Proteomes" id="UP000245086"/>
    </source>
</evidence>
<dbReference type="SUPFAM" id="SSF56219">
    <property type="entry name" value="DNase I-like"/>
    <property type="match status" value="1"/>
</dbReference>
<protein>
    <recommendedName>
        <fullName evidence="1">Endonuclease/exonuclease/phosphatase domain-containing protein</fullName>
    </recommendedName>
</protein>
<dbReference type="EMBL" id="BFBR01000005">
    <property type="protein sequence ID" value="GBF58257.1"/>
    <property type="molecule type" value="Genomic_DNA"/>
</dbReference>
<sequence length="352" mass="37900">MTEGADMGRGGWIEDRIRRVGRAVLLTLLFGLAACAHGGAALRLETIQRAAEPSVAAGEPFTLVQWNLGYGGLGFDADFKADGGKSLLPPSGKAVDRNLAGIQARLRAMPADLYVFQEMARPGLLTYGRDVAGAVAVALPTSTLLFSRDINQPVPRLHHGLGLASRVATQSVDLVAMPEDPKKFAGFITRHYHVQRIRLQIAGADWTVFNLHLSAFDGGEVRQAQLAALLTLVQAEAASGRHVVALGDWNLRLTPTHFAYTADASAQFWIRDFPVDQLPAGWRLVFDPTTPTVRTNEQPYVAGRNYTTIIDGALVSPGVDVVSVRTADTGFVATDHQPVAYVLKARPLTSSD</sequence>
<evidence type="ECO:0000313" key="2">
    <source>
        <dbReference type="EMBL" id="GBF58257.1"/>
    </source>
</evidence>
<comment type="caution">
    <text evidence="2">The sequence shown here is derived from an EMBL/GenBank/DDBJ whole genome shotgun (WGS) entry which is preliminary data.</text>
</comment>